<dbReference type="RefSeq" id="WP_067389214.1">
    <property type="nucleotide sequence ID" value="NZ_JXKH01000002.1"/>
</dbReference>
<proteinExistence type="predicted"/>
<dbReference type="Proteomes" id="UP000181884">
    <property type="component" value="Unassembled WGS sequence"/>
</dbReference>
<accession>A0A1L8RHH0</accession>
<reference evidence="1 2" key="1">
    <citation type="submission" date="2014-12" db="EMBL/GenBank/DDBJ databases">
        <title>Draft genome sequences of 29 type strains of Enterococci.</title>
        <authorList>
            <person name="Zhong Z."/>
            <person name="Sun Z."/>
            <person name="Liu W."/>
            <person name="Zhang W."/>
            <person name="Zhang H."/>
        </authorList>
    </citation>
    <scope>NUCLEOTIDE SEQUENCE [LARGE SCALE GENOMIC DNA]</scope>
    <source>
        <strain evidence="1 2">DSM 17029</strain>
    </source>
</reference>
<keyword evidence="2" id="KW-1185">Reference proteome</keyword>
<name>A0A1L8RHH0_9ENTE</name>
<comment type="caution">
    <text evidence="1">The sequence shown here is derived from an EMBL/GenBank/DDBJ whole genome shotgun (WGS) entry which is preliminary data.</text>
</comment>
<sequence>MFFKKKAKELEERDIWGRLPLQIYEKVGLTIPRSAKNLRRTPEGRVIHDYFVLFEQAKPDVRGHRDLLQSALWISYSSKSYRIDTLESKEELSRLLTASFNLQEGTDFMISDTALDPRFSLFT</sequence>
<organism evidence="1 2">
    <name type="scientific">Enterococcus canis</name>
    <dbReference type="NCBI Taxonomy" id="214095"/>
    <lineage>
        <taxon>Bacteria</taxon>
        <taxon>Bacillati</taxon>
        <taxon>Bacillota</taxon>
        <taxon>Bacilli</taxon>
        <taxon>Lactobacillales</taxon>
        <taxon>Enterococcaceae</taxon>
        <taxon>Enterococcus</taxon>
    </lineage>
</organism>
<gene>
    <name evidence="1" type="ORF">RU97_GL000703</name>
</gene>
<evidence type="ECO:0000313" key="1">
    <source>
        <dbReference type="EMBL" id="OJG19132.1"/>
    </source>
</evidence>
<dbReference type="AlphaFoldDB" id="A0A1L8RHH0"/>
<dbReference type="EMBL" id="JXKH01000002">
    <property type="protein sequence ID" value="OJG19132.1"/>
    <property type="molecule type" value="Genomic_DNA"/>
</dbReference>
<evidence type="ECO:0000313" key="2">
    <source>
        <dbReference type="Proteomes" id="UP000181884"/>
    </source>
</evidence>
<dbReference type="STRING" id="214095.RU97_GL000703"/>
<protein>
    <submittedName>
        <fullName evidence="1">Uncharacterized protein</fullName>
    </submittedName>
</protein>